<dbReference type="EMBL" id="JABKAV010000020">
    <property type="protein sequence ID" value="NVO85022.1"/>
    <property type="molecule type" value="Genomic_DNA"/>
</dbReference>
<sequence>MKKILPFLIWANIGVGLGSALGQSSIPAGGGGYSPPVGICLTSEQRVEIDSMLARNVRQLTSQGLLPAEPARPEATVPFDWPLRQAAGFQYNSIYGVSNFVDNNPEIGKRQDWNCNTRTYDRGNYNHAGTDIFLWPFDQNMMESGQAQIIAAAPGVIIGRYDGNFDLNCDLSNTNWNAVYLRHNDGSVTWYGHMKTGSVTGKQLGATVAAGEVLGTVGSSGSSTGPHLHFELHDAQGKVVDPYAGPCGAATSSWAAQKPYYEPTVNAILTHQQAPVFEACPKPDQTNLSDNLTAGETAYFAAYYHDQRQGQASTYTVYRPDNAVFSTWTHSSPAAHYAASYWYWSLRMPATAVPGIWRFEVAYEGTVVKHEFTVGKVVTALTSARQAAAFTLAPNPAHRRATLTLASQPAAGTEVLIRTMLGQVVSRQPLAARLTELALPDSPGLYLVTLPTTEGPATQKLLIE</sequence>
<protein>
    <submittedName>
        <fullName evidence="2">Peptidoglycan DD-metalloendopeptidase family protein</fullName>
    </submittedName>
</protein>
<dbReference type="CDD" id="cd12797">
    <property type="entry name" value="M23_peptidase"/>
    <property type="match status" value="1"/>
</dbReference>
<evidence type="ECO:0000313" key="3">
    <source>
        <dbReference type="Proteomes" id="UP000626554"/>
    </source>
</evidence>
<dbReference type="RefSeq" id="WP_176899699.1">
    <property type="nucleotide sequence ID" value="NZ_JABKAV010000020.1"/>
</dbReference>
<dbReference type="InterPro" id="IPR011055">
    <property type="entry name" value="Dup_hybrid_motif"/>
</dbReference>
<keyword evidence="3" id="KW-1185">Reference proteome</keyword>
<reference evidence="2 3" key="1">
    <citation type="submission" date="2020-05" db="EMBL/GenBank/DDBJ databases">
        <title>Hymenobacter terrestris sp. nov. and Hymenobacter lapidiphilus sp. nov., isolated from regoliths in Antarctica.</title>
        <authorList>
            <person name="Sedlacek I."/>
            <person name="Pantucek R."/>
            <person name="Zeman M."/>
            <person name="Holochova P."/>
            <person name="Kralova S."/>
            <person name="Stankova E."/>
            <person name="Sedo O."/>
            <person name="Micenkova L."/>
            <person name="Svec P."/>
            <person name="Gupta V."/>
            <person name="Sood U."/>
            <person name="Korpole U.S."/>
            <person name="Lal R."/>
        </authorList>
    </citation>
    <scope>NUCLEOTIDE SEQUENCE [LARGE SCALE GENOMIC DNA]</scope>
    <source>
        <strain evidence="2 3">P5252</strain>
    </source>
</reference>
<comment type="caution">
    <text evidence="2">The sequence shown here is derived from an EMBL/GenBank/DDBJ whole genome shotgun (WGS) entry which is preliminary data.</text>
</comment>
<dbReference type="SUPFAM" id="SSF51261">
    <property type="entry name" value="Duplicated hybrid motif"/>
    <property type="match status" value="1"/>
</dbReference>
<dbReference type="Proteomes" id="UP000626554">
    <property type="component" value="Unassembled WGS sequence"/>
</dbReference>
<organism evidence="2 3">
    <name type="scientific">Hymenobacter terrestris</name>
    <dbReference type="NCBI Taxonomy" id="2748310"/>
    <lineage>
        <taxon>Bacteria</taxon>
        <taxon>Pseudomonadati</taxon>
        <taxon>Bacteroidota</taxon>
        <taxon>Cytophagia</taxon>
        <taxon>Cytophagales</taxon>
        <taxon>Hymenobacteraceae</taxon>
        <taxon>Hymenobacter</taxon>
    </lineage>
</organism>
<dbReference type="Pfam" id="PF01551">
    <property type="entry name" value="Peptidase_M23"/>
    <property type="match status" value="1"/>
</dbReference>
<dbReference type="InterPro" id="IPR026444">
    <property type="entry name" value="Secre_tail"/>
</dbReference>
<dbReference type="InterPro" id="IPR016047">
    <property type="entry name" value="M23ase_b-sheet_dom"/>
</dbReference>
<dbReference type="NCBIfam" id="TIGR04183">
    <property type="entry name" value="Por_Secre_tail"/>
    <property type="match status" value="1"/>
</dbReference>
<accession>A0ABX2Q417</accession>
<dbReference type="InterPro" id="IPR050570">
    <property type="entry name" value="Cell_wall_metabolism_enzyme"/>
</dbReference>
<gene>
    <name evidence="2" type="ORF">HW556_09025</name>
</gene>
<dbReference type="PANTHER" id="PTHR21666">
    <property type="entry name" value="PEPTIDASE-RELATED"/>
    <property type="match status" value="1"/>
</dbReference>
<dbReference type="Gene3D" id="2.70.70.10">
    <property type="entry name" value="Glucose Permease (Domain IIA)"/>
    <property type="match status" value="1"/>
</dbReference>
<proteinExistence type="predicted"/>
<feature type="domain" description="M23ase beta-sheet core" evidence="1">
    <location>
        <begin position="146"/>
        <end position="242"/>
    </location>
</feature>
<evidence type="ECO:0000313" key="2">
    <source>
        <dbReference type="EMBL" id="NVO85022.1"/>
    </source>
</evidence>
<name>A0ABX2Q417_9BACT</name>
<evidence type="ECO:0000259" key="1">
    <source>
        <dbReference type="Pfam" id="PF01551"/>
    </source>
</evidence>
<dbReference type="PANTHER" id="PTHR21666:SF270">
    <property type="entry name" value="MUREIN HYDROLASE ACTIVATOR ENVC"/>
    <property type="match status" value="1"/>
</dbReference>